<dbReference type="EMBL" id="PDEQ01000004">
    <property type="protein sequence ID" value="PEN13582.1"/>
    <property type="molecule type" value="Genomic_DNA"/>
</dbReference>
<gene>
    <name evidence="18" type="ORF">CRI94_09755</name>
</gene>
<dbReference type="GO" id="GO:0016887">
    <property type="term" value="F:ATP hydrolysis activity"/>
    <property type="evidence" value="ECO:0007669"/>
    <property type="project" value="InterPro"/>
</dbReference>
<dbReference type="InterPro" id="IPR023299">
    <property type="entry name" value="ATPase_P-typ_cyto_dom_N"/>
</dbReference>
<feature type="transmembrane region" description="Helical" evidence="15">
    <location>
        <begin position="206"/>
        <end position="230"/>
    </location>
</feature>
<dbReference type="PROSITE" id="PS00154">
    <property type="entry name" value="ATPASE_E1_E2"/>
    <property type="match status" value="1"/>
</dbReference>
<dbReference type="Gene3D" id="3.30.70.100">
    <property type="match status" value="1"/>
</dbReference>
<evidence type="ECO:0000256" key="10">
    <source>
        <dbReference type="ARBA" id="ARBA00022842"/>
    </source>
</evidence>
<dbReference type="GO" id="GO:0055070">
    <property type="term" value="P:copper ion homeostasis"/>
    <property type="evidence" value="ECO:0007669"/>
    <property type="project" value="TreeGrafter"/>
</dbReference>
<feature type="region of interest" description="Disordered" evidence="16">
    <location>
        <begin position="1"/>
        <end position="36"/>
    </location>
</feature>
<keyword evidence="7 15" id="KW-0479">Metal-binding</keyword>
<name>A0A2A8CXZ2_9BACT</name>
<accession>A0A2A8CXZ2</accession>
<evidence type="ECO:0000313" key="18">
    <source>
        <dbReference type="EMBL" id="PEN13582.1"/>
    </source>
</evidence>
<comment type="subcellular location">
    <subcellularLocation>
        <location evidence="1">Cell membrane</location>
        <topology evidence="1">Multi-pass membrane protein</topology>
    </subcellularLocation>
</comment>
<evidence type="ECO:0000256" key="5">
    <source>
        <dbReference type="ARBA" id="ARBA00022553"/>
    </source>
</evidence>
<dbReference type="GO" id="GO:0043682">
    <property type="term" value="F:P-type divalent copper transporter activity"/>
    <property type="evidence" value="ECO:0007669"/>
    <property type="project" value="TreeGrafter"/>
</dbReference>
<dbReference type="InterPro" id="IPR027256">
    <property type="entry name" value="P-typ_ATPase_IB"/>
</dbReference>
<evidence type="ECO:0000256" key="3">
    <source>
        <dbReference type="ARBA" id="ARBA00022448"/>
    </source>
</evidence>
<reference evidence="18 19" key="1">
    <citation type="submission" date="2017-10" db="EMBL/GenBank/DDBJ databases">
        <title>Draft genome of Longibacter Salinarum.</title>
        <authorList>
            <person name="Goh K.M."/>
            <person name="Shamsir M.S."/>
            <person name="Lim S.W."/>
        </authorList>
    </citation>
    <scope>NUCLEOTIDE SEQUENCE [LARGE SCALE GENOMIC DNA]</scope>
    <source>
        <strain evidence="18 19">KCTC 52045</strain>
    </source>
</reference>
<dbReference type="Pfam" id="PF00403">
    <property type="entry name" value="HMA"/>
    <property type="match status" value="1"/>
</dbReference>
<feature type="compositionally biased region" description="Polar residues" evidence="16">
    <location>
        <begin position="882"/>
        <end position="894"/>
    </location>
</feature>
<dbReference type="InterPro" id="IPR021993">
    <property type="entry name" value="ATPase-cat-bd"/>
</dbReference>
<keyword evidence="4 15" id="KW-1003">Cell membrane</keyword>
<keyword evidence="14 15" id="KW-0472">Membrane</keyword>
<keyword evidence="12 15" id="KW-1133">Transmembrane helix</keyword>
<dbReference type="Pfam" id="PF00702">
    <property type="entry name" value="Hydrolase"/>
    <property type="match status" value="1"/>
</dbReference>
<dbReference type="CDD" id="cd00371">
    <property type="entry name" value="HMA"/>
    <property type="match status" value="1"/>
</dbReference>
<dbReference type="NCBIfam" id="TIGR01494">
    <property type="entry name" value="ATPase_P-type"/>
    <property type="match status" value="1"/>
</dbReference>
<dbReference type="PROSITE" id="PS50846">
    <property type="entry name" value="HMA_2"/>
    <property type="match status" value="1"/>
</dbReference>
<keyword evidence="13" id="KW-0406">Ion transport</keyword>
<dbReference type="SFLD" id="SFLDS00003">
    <property type="entry name" value="Haloacid_Dehalogenase"/>
    <property type="match status" value="1"/>
</dbReference>
<evidence type="ECO:0000256" key="16">
    <source>
        <dbReference type="SAM" id="MobiDB-lite"/>
    </source>
</evidence>
<feature type="transmembrane region" description="Helical" evidence="15">
    <location>
        <begin position="806"/>
        <end position="822"/>
    </location>
</feature>
<feature type="domain" description="HMA" evidence="17">
    <location>
        <begin position="123"/>
        <end position="189"/>
    </location>
</feature>
<dbReference type="RefSeq" id="WP_098075505.1">
    <property type="nucleotide sequence ID" value="NZ_PDEQ01000004.1"/>
</dbReference>
<dbReference type="InterPro" id="IPR036412">
    <property type="entry name" value="HAD-like_sf"/>
</dbReference>
<evidence type="ECO:0000256" key="2">
    <source>
        <dbReference type="ARBA" id="ARBA00006024"/>
    </source>
</evidence>
<dbReference type="InterPro" id="IPR044492">
    <property type="entry name" value="P_typ_ATPase_HD_dom"/>
</dbReference>
<evidence type="ECO:0000256" key="11">
    <source>
        <dbReference type="ARBA" id="ARBA00022967"/>
    </source>
</evidence>
<evidence type="ECO:0000256" key="9">
    <source>
        <dbReference type="ARBA" id="ARBA00022840"/>
    </source>
</evidence>
<dbReference type="GO" id="GO:0005507">
    <property type="term" value="F:copper ion binding"/>
    <property type="evidence" value="ECO:0007669"/>
    <property type="project" value="TreeGrafter"/>
</dbReference>
<dbReference type="Proteomes" id="UP000220102">
    <property type="component" value="Unassembled WGS sequence"/>
</dbReference>
<feature type="compositionally biased region" description="Low complexity" evidence="16">
    <location>
        <begin position="19"/>
        <end position="29"/>
    </location>
</feature>
<dbReference type="NCBIfam" id="TIGR01525">
    <property type="entry name" value="ATPase-IB_hvy"/>
    <property type="match status" value="1"/>
</dbReference>
<keyword evidence="6 15" id="KW-0812">Transmembrane</keyword>
<dbReference type="InterPro" id="IPR059000">
    <property type="entry name" value="ATPase_P-type_domA"/>
</dbReference>
<evidence type="ECO:0000256" key="4">
    <source>
        <dbReference type="ARBA" id="ARBA00022475"/>
    </source>
</evidence>
<dbReference type="InterPro" id="IPR008250">
    <property type="entry name" value="ATPase_P-typ_transduc_dom_A_sf"/>
</dbReference>
<keyword evidence="11" id="KW-1278">Translocase</keyword>
<dbReference type="InterPro" id="IPR023214">
    <property type="entry name" value="HAD_sf"/>
</dbReference>
<dbReference type="AlphaFoldDB" id="A0A2A8CXZ2"/>
<dbReference type="SFLD" id="SFLDG00002">
    <property type="entry name" value="C1.7:_P-type_atpase_like"/>
    <property type="match status" value="1"/>
</dbReference>
<dbReference type="Pfam" id="PF12156">
    <property type="entry name" value="ATPase-cat_bd"/>
    <property type="match status" value="1"/>
</dbReference>
<dbReference type="Gene3D" id="2.70.150.10">
    <property type="entry name" value="Calcium-transporting ATPase, cytoplasmic transduction domain A"/>
    <property type="match status" value="1"/>
</dbReference>
<dbReference type="InterPro" id="IPR036163">
    <property type="entry name" value="HMA_dom_sf"/>
</dbReference>
<keyword evidence="9 15" id="KW-0067">ATP-binding</keyword>
<keyword evidence="10" id="KW-0460">Magnesium</keyword>
<feature type="region of interest" description="Disordered" evidence="16">
    <location>
        <begin position="859"/>
        <end position="894"/>
    </location>
</feature>
<dbReference type="GO" id="GO:0005524">
    <property type="term" value="F:ATP binding"/>
    <property type="evidence" value="ECO:0007669"/>
    <property type="project" value="UniProtKB-UniRule"/>
</dbReference>
<dbReference type="InterPro" id="IPR023298">
    <property type="entry name" value="ATPase_P-typ_TM_dom_sf"/>
</dbReference>
<dbReference type="SUPFAM" id="SSF56784">
    <property type="entry name" value="HAD-like"/>
    <property type="match status" value="1"/>
</dbReference>
<evidence type="ECO:0000256" key="1">
    <source>
        <dbReference type="ARBA" id="ARBA00004651"/>
    </source>
</evidence>
<feature type="transmembrane region" description="Helical" evidence="15">
    <location>
        <begin position="463"/>
        <end position="485"/>
    </location>
</feature>
<dbReference type="SUPFAM" id="SSF55008">
    <property type="entry name" value="HMA, heavy metal-associated domain"/>
    <property type="match status" value="1"/>
</dbReference>
<evidence type="ECO:0000256" key="14">
    <source>
        <dbReference type="ARBA" id="ARBA00023136"/>
    </source>
</evidence>
<evidence type="ECO:0000256" key="15">
    <source>
        <dbReference type="RuleBase" id="RU362081"/>
    </source>
</evidence>
<protein>
    <submittedName>
        <fullName evidence="18">Copper-translocating P-type ATPase</fullName>
    </submittedName>
</protein>
<dbReference type="Pfam" id="PF00122">
    <property type="entry name" value="E1-E2_ATPase"/>
    <property type="match status" value="1"/>
</dbReference>
<evidence type="ECO:0000313" key="19">
    <source>
        <dbReference type="Proteomes" id="UP000220102"/>
    </source>
</evidence>
<dbReference type="PANTHER" id="PTHR43520">
    <property type="entry name" value="ATP7, ISOFORM B"/>
    <property type="match status" value="1"/>
</dbReference>
<dbReference type="Gene3D" id="3.40.50.1000">
    <property type="entry name" value="HAD superfamily/HAD-like"/>
    <property type="match status" value="1"/>
</dbReference>
<dbReference type="PANTHER" id="PTHR43520:SF5">
    <property type="entry name" value="CATION-TRANSPORTING P-TYPE ATPASE-RELATED"/>
    <property type="match status" value="1"/>
</dbReference>
<dbReference type="OrthoDB" id="1521937at2"/>
<feature type="transmembrane region" description="Helical" evidence="15">
    <location>
        <begin position="491"/>
        <end position="517"/>
    </location>
</feature>
<evidence type="ECO:0000259" key="17">
    <source>
        <dbReference type="PROSITE" id="PS50846"/>
    </source>
</evidence>
<evidence type="ECO:0000256" key="7">
    <source>
        <dbReference type="ARBA" id="ARBA00022723"/>
    </source>
</evidence>
<keyword evidence="8 15" id="KW-0547">Nucleotide-binding</keyword>
<feature type="transmembrane region" description="Helical" evidence="15">
    <location>
        <begin position="242"/>
        <end position="263"/>
    </location>
</feature>
<proteinExistence type="inferred from homology"/>
<dbReference type="InterPro" id="IPR001757">
    <property type="entry name" value="P_typ_ATPase"/>
</dbReference>
<dbReference type="SFLD" id="SFLDF00027">
    <property type="entry name" value="p-type_atpase"/>
    <property type="match status" value="1"/>
</dbReference>
<dbReference type="InterPro" id="IPR018303">
    <property type="entry name" value="ATPase_P-typ_P_site"/>
</dbReference>
<dbReference type="SUPFAM" id="SSF81653">
    <property type="entry name" value="Calcium ATPase, transduction domain A"/>
    <property type="match status" value="1"/>
</dbReference>
<evidence type="ECO:0000256" key="12">
    <source>
        <dbReference type="ARBA" id="ARBA00022989"/>
    </source>
</evidence>
<evidence type="ECO:0000256" key="13">
    <source>
        <dbReference type="ARBA" id="ARBA00023065"/>
    </source>
</evidence>
<sequence>MSASTSPHTVSPGDSLPQSASVSASTEAPAAPPEPNAECRHCGLPVGSNPVGDDPYFCCTGCEIVFHALRDNGWDDTFYRLSDVARERDATPASPSIDPLILSELDSEAFLDEHTVLHDDDTRSVELFLDGVHCAACVWLVERLPQERDGVIEARLDLPRARLSLRYDPDRIELSDVASWLAQFGYTSHPVRHDSSTTRTEGERRLLVKVGVSWALAGNVMLLALALYSGLDVSQDPGLATAARWLSMLLALVSVGYGGTEFFSRAWASIKLAVRTGSIRSLHMDTPIALGIAVGFVDSSWATVSGTGDVWFDSITVLIAALLTARWLQIRSRRLAGDATDRLLSLIPSMVRRVAKDGTTETIRIDDVFVNDVVRVPAGEVIPVDGLVASGTSTVNNAVLTGESRPESVESGDEVAAGATNLSAPLDVLVQAAGQDTRVGQLLAWVRDTSDSNARVVSLADRLTGYFVSAVAVLALFTAALWWIIDPSQMALHVVALLVITCPCALGMATPLAMAVATGKAARAGIFIKEESALQILNDVDAVVVDKTGTLTEGMLSLVDAVGDDEAIALAAALEASSTHPIAEALVRDRGACPAPGATPPSVSDVDTVQGQGIIGRVDGRRVVVGRPDWVQREHTTLAGNATADEPFASFAEDGYTPVAVAVDGELKAGLAFGDRIRPSSSEIIQQLMESGTEVYLCSGDHPQTVQAVARTLGIPADRATGHVSPEEKRRHVDELRRDGHTVMMIGDGVNDAGALQAADVGVAVEGGSTASLVAADIFLTRDGLDPVADLFDGATSVMRVIRRNLGFSLSYNVLGAAAAIAGLVGPLVAAIAMPISSLIVVTASILQRSFDITDEKARDADVASSHVGRVDRPPAGRPSLMSASAADTRTPQP</sequence>
<keyword evidence="3" id="KW-0813">Transport</keyword>
<evidence type="ECO:0000256" key="6">
    <source>
        <dbReference type="ARBA" id="ARBA00022692"/>
    </source>
</evidence>
<dbReference type="Gene3D" id="3.40.1110.10">
    <property type="entry name" value="Calcium-transporting ATPase, cytoplasmic domain N"/>
    <property type="match status" value="1"/>
</dbReference>
<keyword evidence="19" id="KW-1185">Reference proteome</keyword>
<organism evidence="18 19">
    <name type="scientific">Longibacter salinarum</name>
    <dbReference type="NCBI Taxonomy" id="1850348"/>
    <lineage>
        <taxon>Bacteria</taxon>
        <taxon>Pseudomonadati</taxon>
        <taxon>Rhodothermota</taxon>
        <taxon>Rhodothermia</taxon>
        <taxon>Rhodothermales</taxon>
        <taxon>Salisaetaceae</taxon>
        <taxon>Longibacter</taxon>
    </lineage>
</organism>
<evidence type="ECO:0000256" key="8">
    <source>
        <dbReference type="ARBA" id="ARBA00022741"/>
    </source>
</evidence>
<dbReference type="PRINTS" id="PR00119">
    <property type="entry name" value="CATATPASE"/>
</dbReference>
<keyword evidence="5" id="KW-0597">Phosphoprotein</keyword>
<dbReference type="InterPro" id="IPR006121">
    <property type="entry name" value="HMA_dom"/>
</dbReference>
<dbReference type="SUPFAM" id="SSF81665">
    <property type="entry name" value="Calcium ATPase, transmembrane domain M"/>
    <property type="match status" value="1"/>
</dbReference>
<comment type="similarity">
    <text evidence="2 15">Belongs to the cation transport ATPase (P-type) (TC 3.A.3) family. Type IB subfamily.</text>
</comment>
<dbReference type="NCBIfam" id="TIGR01511">
    <property type="entry name" value="ATPase-IB1_Cu"/>
    <property type="match status" value="1"/>
</dbReference>
<dbReference type="GO" id="GO:0005886">
    <property type="term" value="C:plasma membrane"/>
    <property type="evidence" value="ECO:0007669"/>
    <property type="project" value="UniProtKB-SubCell"/>
</dbReference>
<comment type="caution">
    <text evidence="18">The sequence shown here is derived from an EMBL/GenBank/DDBJ whole genome shotgun (WGS) entry which is preliminary data.</text>
</comment>